<comment type="caution">
    <text evidence="3">The sequence shown here is derived from an EMBL/GenBank/DDBJ whole genome shotgun (WGS) entry which is preliminary data.</text>
</comment>
<evidence type="ECO:0008006" key="5">
    <source>
        <dbReference type="Google" id="ProtNLM"/>
    </source>
</evidence>
<feature type="domain" description="Wadjet protein JetD C-terminal" evidence="1">
    <location>
        <begin position="249"/>
        <end position="388"/>
    </location>
</feature>
<accession>A0A091B6E7</accession>
<organism evidence="3 4">
    <name type="scientific">Arenimonas metalli CF5-1</name>
    <dbReference type="NCBI Taxonomy" id="1384056"/>
    <lineage>
        <taxon>Bacteria</taxon>
        <taxon>Pseudomonadati</taxon>
        <taxon>Pseudomonadota</taxon>
        <taxon>Gammaproteobacteria</taxon>
        <taxon>Lysobacterales</taxon>
        <taxon>Lysobacteraceae</taxon>
        <taxon>Arenimonas</taxon>
    </lineage>
</organism>
<dbReference type="EMBL" id="AVCK01000012">
    <property type="protein sequence ID" value="KFN47057.1"/>
    <property type="molecule type" value="Genomic_DNA"/>
</dbReference>
<feature type="domain" description="DUF3322" evidence="2">
    <location>
        <begin position="61"/>
        <end position="182"/>
    </location>
</feature>
<dbReference type="RefSeq" id="WP_052575143.1">
    <property type="nucleotide sequence ID" value="NZ_AVCK01000012.1"/>
</dbReference>
<dbReference type="Pfam" id="PF09983">
    <property type="entry name" value="JetD_C"/>
    <property type="match status" value="1"/>
</dbReference>
<dbReference type="InterPro" id="IPR024534">
    <property type="entry name" value="JetD_C"/>
</dbReference>
<proteinExistence type="predicted"/>
<dbReference type="Proteomes" id="UP000029393">
    <property type="component" value="Unassembled WGS sequence"/>
</dbReference>
<dbReference type="OrthoDB" id="186173at2"/>
<dbReference type="InterPro" id="IPR024537">
    <property type="entry name" value="DUF3322"/>
</dbReference>
<protein>
    <recommendedName>
        <fullName evidence="5">Wadjet protein JetD C-terminal domain-containing protein</fullName>
    </recommendedName>
</protein>
<evidence type="ECO:0000313" key="4">
    <source>
        <dbReference type="Proteomes" id="UP000029393"/>
    </source>
</evidence>
<gene>
    <name evidence="3" type="ORF">N787_01790</name>
</gene>
<evidence type="ECO:0000313" key="3">
    <source>
        <dbReference type="EMBL" id="KFN47057.1"/>
    </source>
</evidence>
<evidence type="ECO:0000259" key="2">
    <source>
        <dbReference type="Pfam" id="PF11795"/>
    </source>
</evidence>
<evidence type="ECO:0000259" key="1">
    <source>
        <dbReference type="Pfam" id="PF09983"/>
    </source>
</evidence>
<dbReference type="Pfam" id="PF11795">
    <property type="entry name" value="DUF3322"/>
    <property type="match status" value="1"/>
</dbReference>
<dbReference type="AlphaFoldDB" id="A0A091B6E7"/>
<name>A0A091B6E7_9GAMM</name>
<dbReference type="eggNOG" id="COG1697">
    <property type="taxonomic scope" value="Bacteria"/>
</dbReference>
<reference evidence="3 4" key="1">
    <citation type="submission" date="2013-09" db="EMBL/GenBank/DDBJ databases">
        <title>Genome sequencing of Arenimonas metalli.</title>
        <authorList>
            <person name="Chen F."/>
            <person name="Wang G."/>
        </authorList>
    </citation>
    <scope>NUCLEOTIDE SEQUENCE [LARGE SCALE GENOMIC DNA]</scope>
    <source>
        <strain evidence="3 4">CF5-1</strain>
    </source>
</reference>
<keyword evidence="4" id="KW-1185">Reference proteome</keyword>
<sequence>MDLSQATLEQLLARGERALHAASTRTIRASFKDTQSPYWALTLDDRVLLHERMRAAETAGAVRLEWSKLGGDERPLDGVVLVSLRHLAAHLGRPTVADQVDTAERVLAPWAASELPIPTLLATWRALRTVRGMGPDAAPDFADAARLVCHLRGQPAEDRVLRQVSVELFAHSKRIEALQRHVDVLTAEDVQAPARHAEEVFARIGLRKEPQPFLVSGHGKILLPGEACRIVRPYVGVSPSAVIGYAGAPAWILTIENLTTFHVAAMALGARTDGLILYTGGMPSPAWCRAYARIRAALPPRATAYHWGDIDEGGFRIALVIQQADPATAGLHPWLMDPIACGGRRVEVSPAACAAMSRNALRLGWNAVANGIRDAGTRAGCEQESIPVRLPGLGPAG</sequence>
<dbReference type="STRING" id="1384056.N787_01790"/>